<name>A0A8J8PAZ4_9ARCH</name>
<sequence>MYISLNEFLALAKKYQALGAPTQALLDEMRRGNFRVCDEVRLGNLLEFLNDLKYVHGCSEEVHNMAAAVERVLIQSSSEDEQTVVAEKWVPERGFPGATLWIQREDSKWTVSPVPREGICVGKRVGDLETGKWLERPLALLVEKK</sequence>
<comment type="caution">
    <text evidence="1">The sequence shown here is derived from an EMBL/GenBank/DDBJ whole genome shotgun (WGS) entry which is preliminary data.</text>
</comment>
<dbReference type="Proteomes" id="UP000752814">
    <property type="component" value="Unassembled WGS sequence"/>
</dbReference>
<reference evidence="1" key="1">
    <citation type="submission" date="2016-03" db="EMBL/GenBank/DDBJ databases">
        <authorList>
            <person name="Borrel G."/>
            <person name="Mccann A."/>
            <person name="O'Toole P.W."/>
        </authorList>
    </citation>
    <scope>NUCLEOTIDE SEQUENCE</scope>
    <source>
        <strain evidence="1">183</strain>
    </source>
</reference>
<accession>A0A8J8PAZ4</accession>
<protein>
    <submittedName>
        <fullName evidence="1">Uncharacterized protein</fullName>
    </submittedName>
</protein>
<dbReference type="EMBL" id="LVVT01000018">
    <property type="protein sequence ID" value="TQS82069.1"/>
    <property type="molecule type" value="Genomic_DNA"/>
</dbReference>
<dbReference type="AlphaFoldDB" id="A0A8J8PAZ4"/>
<gene>
    <name evidence="1" type="ORF">A3207_08135</name>
</gene>
<evidence type="ECO:0000313" key="1">
    <source>
        <dbReference type="EMBL" id="TQS82069.1"/>
    </source>
</evidence>
<dbReference type="RefSeq" id="WP_400195528.1">
    <property type="nucleotide sequence ID" value="NZ_CAYAYE010000033.1"/>
</dbReference>
<organism evidence="1 2">
    <name type="scientific">Candidatus Methanomassiliicoccus intestinalis</name>
    <dbReference type="NCBI Taxonomy" id="1406512"/>
    <lineage>
        <taxon>Archaea</taxon>
        <taxon>Methanobacteriati</taxon>
        <taxon>Thermoplasmatota</taxon>
        <taxon>Thermoplasmata</taxon>
        <taxon>Methanomassiliicoccales</taxon>
        <taxon>Methanomassiliicoccaceae</taxon>
        <taxon>Methanomassiliicoccus</taxon>
    </lineage>
</organism>
<proteinExistence type="predicted"/>
<evidence type="ECO:0000313" key="2">
    <source>
        <dbReference type="Proteomes" id="UP000752814"/>
    </source>
</evidence>